<dbReference type="InterPro" id="IPR020846">
    <property type="entry name" value="MFS_dom"/>
</dbReference>
<feature type="transmembrane region" description="Helical" evidence="8">
    <location>
        <begin position="59"/>
        <end position="80"/>
    </location>
</feature>
<dbReference type="PANTHER" id="PTHR48022:SF11">
    <property type="entry name" value="MONOSACCHARIDE TRANSPORTER (HXT8), PUTATIVE (AFU_ORTHOLOGUE AFUA_2G08120)-RELATED"/>
    <property type="match status" value="1"/>
</dbReference>
<evidence type="ECO:0000256" key="2">
    <source>
        <dbReference type="ARBA" id="ARBA00010992"/>
    </source>
</evidence>
<evidence type="ECO:0000256" key="7">
    <source>
        <dbReference type="ARBA" id="ARBA00049119"/>
    </source>
</evidence>
<name>A0AAD9FQ40_PAPLA</name>
<organism evidence="10 11">
    <name type="scientific">Papiliotrema laurentii</name>
    <name type="common">Cryptococcus laurentii</name>
    <dbReference type="NCBI Taxonomy" id="5418"/>
    <lineage>
        <taxon>Eukaryota</taxon>
        <taxon>Fungi</taxon>
        <taxon>Dikarya</taxon>
        <taxon>Basidiomycota</taxon>
        <taxon>Agaricomycotina</taxon>
        <taxon>Tremellomycetes</taxon>
        <taxon>Tremellales</taxon>
        <taxon>Rhynchogastremaceae</taxon>
        <taxon>Papiliotrema</taxon>
    </lineage>
</organism>
<evidence type="ECO:0000256" key="4">
    <source>
        <dbReference type="ARBA" id="ARBA00022692"/>
    </source>
</evidence>
<evidence type="ECO:0000256" key="6">
    <source>
        <dbReference type="ARBA" id="ARBA00023136"/>
    </source>
</evidence>
<evidence type="ECO:0000256" key="5">
    <source>
        <dbReference type="ARBA" id="ARBA00022989"/>
    </source>
</evidence>
<protein>
    <submittedName>
        <fullName evidence="10">General substrate transporter</fullName>
    </submittedName>
</protein>
<dbReference type="PROSITE" id="PS00216">
    <property type="entry name" value="SUGAR_TRANSPORT_1"/>
    <property type="match status" value="1"/>
</dbReference>
<keyword evidence="6 8" id="KW-0472">Membrane</keyword>
<reference evidence="10" key="1">
    <citation type="submission" date="2023-02" db="EMBL/GenBank/DDBJ databases">
        <title>Identification and recombinant expression of a fungal hydrolase from Papiliotrema laurentii that hydrolyzes apple cutin and clears colloidal polyester polyurethane.</title>
        <authorList>
            <consortium name="DOE Joint Genome Institute"/>
            <person name="Roman V.A."/>
            <person name="Bojanowski C."/>
            <person name="Crable B.R."/>
            <person name="Wagner D.N."/>
            <person name="Hung C.S."/>
            <person name="Nadeau L.J."/>
            <person name="Schratz L."/>
            <person name="Haridas S."/>
            <person name="Pangilinan J."/>
            <person name="Lipzen A."/>
            <person name="Na H."/>
            <person name="Yan M."/>
            <person name="Ng V."/>
            <person name="Grigoriev I.V."/>
            <person name="Spatafora J.W."/>
            <person name="Barlow D."/>
            <person name="Biffinger J."/>
            <person name="Kelley-Loughnane N."/>
            <person name="Varaljay V.A."/>
            <person name="Crookes-Goodson W.J."/>
        </authorList>
    </citation>
    <scope>NUCLEOTIDE SEQUENCE</scope>
    <source>
        <strain evidence="10">5307AH</strain>
    </source>
</reference>
<dbReference type="GO" id="GO:0005351">
    <property type="term" value="F:carbohydrate:proton symporter activity"/>
    <property type="evidence" value="ECO:0007669"/>
    <property type="project" value="TreeGrafter"/>
</dbReference>
<feature type="transmembrane region" description="Helical" evidence="8">
    <location>
        <begin position="178"/>
        <end position="200"/>
    </location>
</feature>
<dbReference type="Pfam" id="PF00083">
    <property type="entry name" value="Sugar_tr"/>
    <property type="match status" value="1"/>
</dbReference>
<dbReference type="PROSITE" id="PS00217">
    <property type="entry name" value="SUGAR_TRANSPORT_2"/>
    <property type="match status" value="1"/>
</dbReference>
<evidence type="ECO:0000256" key="1">
    <source>
        <dbReference type="ARBA" id="ARBA00004141"/>
    </source>
</evidence>
<dbReference type="EMBL" id="JAODAN010000006">
    <property type="protein sequence ID" value="KAK1923893.1"/>
    <property type="molecule type" value="Genomic_DNA"/>
</dbReference>
<evidence type="ECO:0000256" key="8">
    <source>
        <dbReference type="SAM" id="Phobius"/>
    </source>
</evidence>
<feature type="transmembrane region" description="Helical" evidence="8">
    <location>
        <begin position="334"/>
        <end position="357"/>
    </location>
</feature>
<feature type="transmembrane region" description="Helical" evidence="8">
    <location>
        <begin position="369"/>
        <end position="391"/>
    </location>
</feature>
<evidence type="ECO:0000313" key="11">
    <source>
        <dbReference type="Proteomes" id="UP001182556"/>
    </source>
</evidence>
<comment type="subcellular location">
    <subcellularLocation>
        <location evidence="1">Membrane</location>
        <topology evidence="1">Multi-pass membrane protein</topology>
    </subcellularLocation>
</comment>
<dbReference type="InterPro" id="IPR050360">
    <property type="entry name" value="MFS_Sugar_Transporters"/>
</dbReference>
<dbReference type="GO" id="GO:0016020">
    <property type="term" value="C:membrane"/>
    <property type="evidence" value="ECO:0007669"/>
    <property type="project" value="UniProtKB-SubCell"/>
</dbReference>
<keyword evidence="3" id="KW-0813">Transport</keyword>
<dbReference type="InterPro" id="IPR036259">
    <property type="entry name" value="MFS_trans_sf"/>
</dbReference>
<proteinExistence type="inferred from homology"/>
<feature type="transmembrane region" description="Helical" evidence="8">
    <location>
        <begin position="12"/>
        <end position="39"/>
    </location>
</feature>
<accession>A0AAD9FQ40</accession>
<dbReference type="InterPro" id="IPR005828">
    <property type="entry name" value="MFS_sugar_transport-like"/>
</dbReference>
<feature type="transmembrane region" description="Helical" evidence="8">
    <location>
        <begin position="403"/>
        <end position="421"/>
    </location>
</feature>
<gene>
    <name evidence="10" type="ORF">DB88DRAFT_541049</name>
</gene>
<dbReference type="Gene3D" id="1.20.1250.20">
    <property type="entry name" value="MFS general substrate transporter like domains"/>
    <property type="match status" value="1"/>
</dbReference>
<comment type="catalytic activity">
    <reaction evidence="7">
        <text>myo-inositol(out) + H(+)(out) = myo-inositol(in) + H(+)(in)</text>
        <dbReference type="Rhea" id="RHEA:60364"/>
        <dbReference type="ChEBI" id="CHEBI:15378"/>
        <dbReference type="ChEBI" id="CHEBI:17268"/>
    </reaction>
</comment>
<dbReference type="InterPro" id="IPR003663">
    <property type="entry name" value="Sugar/inositol_transpt"/>
</dbReference>
<dbReference type="PANTHER" id="PTHR48022">
    <property type="entry name" value="PLASTIDIC GLUCOSE TRANSPORTER 4"/>
    <property type="match status" value="1"/>
</dbReference>
<dbReference type="PROSITE" id="PS50850">
    <property type="entry name" value="MFS"/>
    <property type="match status" value="1"/>
</dbReference>
<dbReference type="SUPFAM" id="SSF103473">
    <property type="entry name" value="MFS general substrate transporter"/>
    <property type="match status" value="1"/>
</dbReference>
<keyword evidence="4 8" id="KW-0812">Transmembrane</keyword>
<evidence type="ECO:0000259" key="9">
    <source>
        <dbReference type="PROSITE" id="PS50850"/>
    </source>
</evidence>
<evidence type="ECO:0000313" key="10">
    <source>
        <dbReference type="EMBL" id="KAK1923893.1"/>
    </source>
</evidence>
<feature type="transmembrane region" description="Helical" evidence="8">
    <location>
        <begin position="151"/>
        <end position="172"/>
    </location>
</feature>
<comment type="caution">
    <text evidence="10">The sequence shown here is derived from an EMBL/GenBank/DDBJ whole genome shotgun (WGS) entry which is preliminary data.</text>
</comment>
<sequence length="497" mass="53757">MGVATTANKSVVFFSSLGSFTFGYMLSAVSGLLGLNSFLSYFDIDTGGVNAVYAARMQGALNGVVFGAAAVGAYGVAWLADRVGRKKTFQIICATSLTATIISTSSINIGMLLAGRTITGLSCGMLHTLCPVYQSEVSSAHNRGVMVGMHGFMFVSGLAGSAWVTLGCYFIQSSQLQWRLVLGMQALPAIALAVSSFWLIESPRWLQLRNREEESLSALRKLHHDPGSDGHAIADAEHASIKAQIELDGEEPTDLRHLLRSPGNRKRLLLGAAIMFANQSSGQIVLYSYQVTLLKSLGVTGWLVLFIFCWYQTYAGCINFLGGWMADRFGRKTMFLGGMIGSWVSVIGHTAMIAAFAGTSNKVGQGAGIAFLFLFVTFFATGVDVTTYIYASEIWPTNLRATGMATSIFIYFVQACIWSGVAPTAYATIGWKFYINYIVLSLVSIIIIWLWFPETANVSLEDISMIFDGREGVPIETVQLSAEEGDGKILQEQKSGV</sequence>
<dbReference type="PRINTS" id="PR00171">
    <property type="entry name" value="SUGRTRNSPORT"/>
</dbReference>
<feature type="transmembrane region" description="Helical" evidence="8">
    <location>
        <begin position="301"/>
        <end position="322"/>
    </location>
</feature>
<feature type="domain" description="Major facilitator superfamily (MFS) profile" evidence="9">
    <location>
        <begin position="11"/>
        <end position="456"/>
    </location>
</feature>
<keyword evidence="5 8" id="KW-1133">Transmembrane helix</keyword>
<evidence type="ECO:0000256" key="3">
    <source>
        <dbReference type="ARBA" id="ARBA00022448"/>
    </source>
</evidence>
<feature type="transmembrane region" description="Helical" evidence="8">
    <location>
        <begin position="433"/>
        <end position="452"/>
    </location>
</feature>
<dbReference type="InterPro" id="IPR005829">
    <property type="entry name" value="Sugar_transporter_CS"/>
</dbReference>
<comment type="similarity">
    <text evidence="2">Belongs to the major facilitator superfamily. Sugar transporter (TC 2.A.1.1) family.</text>
</comment>
<feature type="transmembrane region" description="Helical" evidence="8">
    <location>
        <begin position="268"/>
        <end position="289"/>
    </location>
</feature>
<dbReference type="AlphaFoldDB" id="A0AAD9FQ40"/>
<dbReference type="Proteomes" id="UP001182556">
    <property type="component" value="Unassembled WGS sequence"/>
</dbReference>
<keyword evidence="11" id="KW-1185">Reference proteome</keyword>